<feature type="region of interest" description="Disordered" evidence="1">
    <location>
        <begin position="61"/>
        <end position="84"/>
    </location>
</feature>
<proteinExistence type="predicted"/>
<dbReference type="AlphaFoldDB" id="A0A8T1VHF8"/>
<reference evidence="2" key="1">
    <citation type="submission" date="2021-02" db="EMBL/GenBank/DDBJ databases">
        <authorList>
            <person name="Palmer J.M."/>
        </authorList>
    </citation>
    <scope>NUCLEOTIDE SEQUENCE</scope>
    <source>
        <strain evidence="2">SCRP734</strain>
    </source>
</reference>
<accession>A0A8T1VHF8</accession>
<keyword evidence="3" id="KW-1185">Reference proteome</keyword>
<organism evidence="2 3">
    <name type="scientific">Phytophthora pseudosyringae</name>
    <dbReference type="NCBI Taxonomy" id="221518"/>
    <lineage>
        <taxon>Eukaryota</taxon>
        <taxon>Sar</taxon>
        <taxon>Stramenopiles</taxon>
        <taxon>Oomycota</taxon>
        <taxon>Peronosporomycetes</taxon>
        <taxon>Peronosporales</taxon>
        <taxon>Peronosporaceae</taxon>
        <taxon>Phytophthora</taxon>
    </lineage>
</organism>
<dbReference type="OrthoDB" id="129194at2759"/>
<comment type="caution">
    <text evidence="2">The sequence shown here is derived from an EMBL/GenBank/DDBJ whole genome shotgun (WGS) entry which is preliminary data.</text>
</comment>
<evidence type="ECO:0000313" key="2">
    <source>
        <dbReference type="EMBL" id="KAG7378874.1"/>
    </source>
</evidence>
<name>A0A8T1VHF8_9STRA</name>
<feature type="compositionally biased region" description="Acidic residues" evidence="1">
    <location>
        <begin position="64"/>
        <end position="73"/>
    </location>
</feature>
<evidence type="ECO:0000256" key="1">
    <source>
        <dbReference type="SAM" id="MobiDB-lite"/>
    </source>
</evidence>
<protein>
    <submittedName>
        <fullName evidence="2">Uncharacterized protein</fullName>
    </submittedName>
</protein>
<dbReference type="Proteomes" id="UP000694044">
    <property type="component" value="Unassembled WGS sequence"/>
</dbReference>
<dbReference type="EMBL" id="JAGDFM010000390">
    <property type="protein sequence ID" value="KAG7378874.1"/>
    <property type="molecule type" value="Genomic_DNA"/>
</dbReference>
<gene>
    <name evidence="2" type="ORF">PHYPSEUDO_009410</name>
</gene>
<evidence type="ECO:0000313" key="3">
    <source>
        <dbReference type="Proteomes" id="UP000694044"/>
    </source>
</evidence>
<sequence length="102" mass="11105">MEGLWAFSDDGDDEFVNIVVPGFGHCLAQRSDLVFHEPTGKMPSEHGPQSLTVQFNKYGHYGCGDDEESDETGNDEKEAPVSDGLNAFLVKSGSSLKNLAQR</sequence>